<dbReference type="InterPro" id="IPR035566">
    <property type="entry name" value="Ribosomal_protein_bL20_C"/>
</dbReference>
<evidence type="ECO:0000256" key="3">
    <source>
        <dbReference type="ARBA" id="ARBA00023274"/>
    </source>
</evidence>
<evidence type="ECO:0000256" key="5">
    <source>
        <dbReference type="HAMAP-Rule" id="MF_00382"/>
    </source>
</evidence>
<dbReference type="PANTHER" id="PTHR10986">
    <property type="entry name" value="39S RIBOSOMAL PROTEIN L20"/>
    <property type="match status" value="1"/>
</dbReference>
<dbReference type="GO" id="GO:0019843">
    <property type="term" value="F:rRNA binding"/>
    <property type="evidence" value="ECO:0007669"/>
    <property type="project" value="UniProtKB-UniRule"/>
</dbReference>
<reference evidence="8" key="1">
    <citation type="submission" date="2017-09" db="EMBL/GenBank/DDBJ databases">
        <title>Depth-based differentiation of microbial function through sediment-hosted aquifers and enrichment of novel symbionts in the deep terrestrial subsurface.</title>
        <authorList>
            <person name="Probst A.J."/>
            <person name="Ladd B."/>
            <person name="Jarett J.K."/>
            <person name="Geller-Mcgrath D.E."/>
            <person name="Sieber C.M.K."/>
            <person name="Emerson J.B."/>
            <person name="Anantharaman K."/>
            <person name="Thomas B.C."/>
            <person name="Malmstrom R."/>
            <person name="Stieglmeier M."/>
            <person name="Klingl A."/>
            <person name="Woyke T."/>
            <person name="Ryan C.M."/>
            <person name="Banfield J.F."/>
        </authorList>
    </citation>
    <scope>NUCLEOTIDE SEQUENCE [LARGE SCALE GENOMIC DNA]</scope>
</reference>
<dbReference type="GO" id="GO:0003735">
    <property type="term" value="F:structural constituent of ribosome"/>
    <property type="evidence" value="ECO:0007669"/>
    <property type="project" value="InterPro"/>
</dbReference>
<sequence length="114" mass="13261">MVRVKRGKISIKRRRNVLKQAKGFRWGGKSKEKEAKVRLLHAGVNSFQDRRKKKGSFRRLWQVRINAASRKEGVTYSKLINNLKKAEIKINRKMLSEIAAKNPETFVKIIEASK</sequence>
<dbReference type="Gene3D" id="6.10.160.10">
    <property type="match status" value="1"/>
</dbReference>
<dbReference type="PRINTS" id="PR00062">
    <property type="entry name" value="RIBOSOMALL20"/>
</dbReference>
<dbReference type="Pfam" id="PF00453">
    <property type="entry name" value="Ribosomal_L20"/>
    <property type="match status" value="1"/>
</dbReference>
<dbReference type="GO" id="GO:0006412">
    <property type="term" value="P:translation"/>
    <property type="evidence" value="ECO:0007669"/>
    <property type="project" value="InterPro"/>
</dbReference>
<dbReference type="NCBIfam" id="TIGR01032">
    <property type="entry name" value="rplT_bact"/>
    <property type="match status" value="1"/>
</dbReference>
<protein>
    <recommendedName>
        <fullName evidence="4 5">Large ribosomal subunit protein bL20</fullName>
    </recommendedName>
</protein>
<evidence type="ECO:0000256" key="2">
    <source>
        <dbReference type="ARBA" id="ARBA00022980"/>
    </source>
</evidence>
<dbReference type="AlphaFoldDB" id="A0A2H0TGJ7"/>
<dbReference type="GO" id="GO:0000027">
    <property type="term" value="P:ribosomal large subunit assembly"/>
    <property type="evidence" value="ECO:0007669"/>
    <property type="project" value="UniProtKB-UniRule"/>
</dbReference>
<keyword evidence="2 5" id="KW-0689">Ribosomal protein</keyword>
<keyword evidence="3 5" id="KW-0687">Ribonucleoprotein</keyword>
<dbReference type="HAMAP" id="MF_00382">
    <property type="entry name" value="Ribosomal_bL20"/>
    <property type="match status" value="1"/>
</dbReference>
<accession>A0A2H0TGJ7</accession>
<evidence type="ECO:0000313" key="8">
    <source>
        <dbReference type="Proteomes" id="UP000229383"/>
    </source>
</evidence>
<name>A0A2H0TGJ7_9BACT</name>
<comment type="similarity">
    <text evidence="1 5 6">Belongs to the bacterial ribosomal protein bL20 family.</text>
</comment>
<keyword evidence="5 6" id="KW-0694">RNA-binding</keyword>
<dbReference type="Gene3D" id="1.10.1900.20">
    <property type="entry name" value="Ribosomal protein L20"/>
    <property type="match status" value="1"/>
</dbReference>
<dbReference type="GO" id="GO:0005840">
    <property type="term" value="C:ribosome"/>
    <property type="evidence" value="ECO:0007669"/>
    <property type="project" value="UniProtKB-KW"/>
</dbReference>
<evidence type="ECO:0000256" key="6">
    <source>
        <dbReference type="RuleBase" id="RU000560"/>
    </source>
</evidence>
<dbReference type="InterPro" id="IPR005813">
    <property type="entry name" value="Ribosomal_bL20"/>
</dbReference>
<dbReference type="CDD" id="cd07026">
    <property type="entry name" value="Ribosomal_L20"/>
    <property type="match status" value="1"/>
</dbReference>
<dbReference type="GO" id="GO:1990904">
    <property type="term" value="C:ribonucleoprotein complex"/>
    <property type="evidence" value="ECO:0007669"/>
    <property type="project" value="UniProtKB-KW"/>
</dbReference>
<evidence type="ECO:0000256" key="4">
    <source>
        <dbReference type="ARBA" id="ARBA00035172"/>
    </source>
</evidence>
<comment type="caution">
    <text evidence="7">The sequence shown here is derived from an EMBL/GenBank/DDBJ whole genome shotgun (WGS) entry which is preliminary data.</text>
</comment>
<proteinExistence type="inferred from homology"/>
<dbReference type="EMBL" id="PFCN01000003">
    <property type="protein sequence ID" value="PIR70670.1"/>
    <property type="molecule type" value="Genomic_DNA"/>
</dbReference>
<gene>
    <name evidence="5" type="primary">rplT</name>
    <name evidence="7" type="ORF">COU46_00215</name>
</gene>
<evidence type="ECO:0000256" key="1">
    <source>
        <dbReference type="ARBA" id="ARBA00007698"/>
    </source>
</evidence>
<dbReference type="SUPFAM" id="SSF74731">
    <property type="entry name" value="Ribosomal protein L20"/>
    <property type="match status" value="1"/>
</dbReference>
<dbReference type="Proteomes" id="UP000229383">
    <property type="component" value="Unassembled WGS sequence"/>
</dbReference>
<evidence type="ECO:0000313" key="7">
    <source>
        <dbReference type="EMBL" id="PIR70670.1"/>
    </source>
</evidence>
<comment type="function">
    <text evidence="5 6">Binds directly to 23S ribosomal RNA and is necessary for the in vitro assembly process of the 50S ribosomal subunit. It is not involved in the protein synthesizing functions of that subunit.</text>
</comment>
<keyword evidence="5 6" id="KW-0699">rRNA-binding</keyword>
<organism evidence="7 8">
    <name type="scientific">Candidatus Niyogibacteria bacterium CG10_big_fil_rev_8_21_14_0_10_42_19</name>
    <dbReference type="NCBI Taxonomy" id="1974725"/>
    <lineage>
        <taxon>Bacteria</taxon>
        <taxon>Candidatus Niyogiibacteriota</taxon>
    </lineage>
</organism>
<dbReference type="FunFam" id="1.10.1900.20:FF:000001">
    <property type="entry name" value="50S ribosomal protein L20"/>
    <property type="match status" value="1"/>
</dbReference>